<keyword evidence="3 7" id="KW-0812">Transmembrane</keyword>
<evidence type="ECO:0000256" key="3">
    <source>
        <dbReference type="ARBA" id="ARBA00022692"/>
    </source>
</evidence>
<keyword evidence="2" id="KW-1003">Cell membrane</keyword>
<evidence type="ECO:0000256" key="1">
    <source>
        <dbReference type="ARBA" id="ARBA00004651"/>
    </source>
</evidence>
<evidence type="ECO:0000256" key="7">
    <source>
        <dbReference type="SAM" id="Phobius"/>
    </source>
</evidence>
<evidence type="ECO:0000256" key="5">
    <source>
        <dbReference type="ARBA" id="ARBA00023136"/>
    </source>
</evidence>
<dbReference type="Pfam" id="PF13396">
    <property type="entry name" value="PLDc_N"/>
    <property type="match status" value="1"/>
</dbReference>
<gene>
    <name evidence="9" type="ORF">GCM10009846_16800</name>
</gene>
<comment type="caution">
    <text evidence="9">The sequence shown here is derived from an EMBL/GenBank/DDBJ whole genome shotgun (WGS) entry which is preliminary data.</text>
</comment>
<keyword evidence="10" id="KW-1185">Reference proteome</keyword>
<evidence type="ECO:0000256" key="6">
    <source>
        <dbReference type="SAM" id="MobiDB-lite"/>
    </source>
</evidence>
<evidence type="ECO:0000256" key="2">
    <source>
        <dbReference type="ARBA" id="ARBA00022475"/>
    </source>
</evidence>
<sequence length="153" mass="16644">MARYLIIGGILAVAMAVYAIVDLTITDDRRIRRLNRVLWAVLIVLVPVVGPLGWLLWGKAPRSAAPPAGPEDSPAFRTQMGTWVSADESDRRIQELEQQLAALDSEAEADRARTGEVDVVPEEPGASDEPPVADEPPADQPRPSPDDDDTRRG</sequence>
<keyword evidence="4 7" id="KW-1133">Transmembrane helix</keyword>
<evidence type="ECO:0000313" key="10">
    <source>
        <dbReference type="Proteomes" id="UP001501599"/>
    </source>
</evidence>
<feature type="transmembrane region" description="Helical" evidence="7">
    <location>
        <begin position="37"/>
        <end position="57"/>
    </location>
</feature>
<feature type="transmembrane region" description="Helical" evidence="7">
    <location>
        <begin position="6"/>
        <end position="25"/>
    </location>
</feature>
<keyword evidence="5 7" id="KW-0472">Membrane</keyword>
<dbReference type="RefSeq" id="WP_344342640.1">
    <property type="nucleotide sequence ID" value="NZ_BAAAQT010000006.1"/>
</dbReference>
<dbReference type="EMBL" id="BAAAQT010000006">
    <property type="protein sequence ID" value="GAA2173721.1"/>
    <property type="molecule type" value="Genomic_DNA"/>
</dbReference>
<evidence type="ECO:0000313" key="9">
    <source>
        <dbReference type="EMBL" id="GAA2173721.1"/>
    </source>
</evidence>
<name>A0ABP5MGL4_9MICO</name>
<feature type="domain" description="Cardiolipin synthase N-terminal" evidence="8">
    <location>
        <begin position="15"/>
        <end position="58"/>
    </location>
</feature>
<evidence type="ECO:0000259" key="8">
    <source>
        <dbReference type="Pfam" id="PF13396"/>
    </source>
</evidence>
<accession>A0ABP5MGL4</accession>
<evidence type="ECO:0000256" key="4">
    <source>
        <dbReference type="ARBA" id="ARBA00022989"/>
    </source>
</evidence>
<feature type="region of interest" description="Disordered" evidence="6">
    <location>
        <begin position="60"/>
        <end position="153"/>
    </location>
</feature>
<dbReference type="Proteomes" id="UP001501599">
    <property type="component" value="Unassembled WGS sequence"/>
</dbReference>
<comment type="subcellular location">
    <subcellularLocation>
        <location evidence="1">Cell membrane</location>
        <topology evidence="1">Multi-pass membrane protein</topology>
    </subcellularLocation>
</comment>
<proteinExistence type="predicted"/>
<protein>
    <recommendedName>
        <fullName evidence="8">Cardiolipin synthase N-terminal domain-containing protein</fullName>
    </recommendedName>
</protein>
<dbReference type="InterPro" id="IPR027379">
    <property type="entry name" value="CLS_N"/>
</dbReference>
<reference evidence="10" key="1">
    <citation type="journal article" date="2019" name="Int. J. Syst. Evol. Microbiol.">
        <title>The Global Catalogue of Microorganisms (GCM) 10K type strain sequencing project: providing services to taxonomists for standard genome sequencing and annotation.</title>
        <authorList>
            <consortium name="The Broad Institute Genomics Platform"/>
            <consortium name="The Broad Institute Genome Sequencing Center for Infectious Disease"/>
            <person name="Wu L."/>
            <person name="Ma J."/>
        </authorList>
    </citation>
    <scope>NUCLEOTIDE SEQUENCE [LARGE SCALE GENOMIC DNA]</scope>
    <source>
        <strain evidence="10">JCM 16026</strain>
    </source>
</reference>
<organism evidence="9 10">
    <name type="scientific">Agrococcus versicolor</name>
    <dbReference type="NCBI Taxonomy" id="501482"/>
    <lineage>
        <taxon>Bacteria</taxon>
        <taxon>Bacillati</taxon>
        <taxon>Actinomycetota</taxon>
        <taxon>Actinomycetes</taxon>
        <taxon>Micrococcales</taxon>
        <taxon>Microbacteriaceae</taxon>
        <taxon>Agrococcus</taxon>
    </lineage>
</organism>